<evidence type="ECO:0000313" key="1">
    <source>
        <dbReference type="EMBL" id="KAK0416605.1"/>
    </source>
</evidence>
<gene>
    <name evidence="1" type="ORF">QR680_012585</name>
</gene>
<evidence type="ECO:0000313" key="2">
    <source>
        <dbReference type="Proteomes" id="UP001175271"/>
    </source>
</evidence>
<dbReference type="EMBL" id="JAUCMV010000002">
    <property type="protein sequence ID" value="KAK0416605.1"/>
    <property type="molecule type" value="Genomic_DNA"/>
</dbReference>
<protein>
    <submittedName>
        <fullName evidence="1">Uncharacterized protein</fullName>
    </submittedName>
</protein>
<accession>A0AA39I2G7</accession>
<sequence>MKLSTFFAPKTEYELLSTTLEGVNLKKESALRRSFRLLKRKREKHQTSPVAREPLLRRTTSEARLHRPSRSASSVGCFPQSRLRSASSCPVRSRIAFENKRLQVGRELDLQKQLDSSKALKLLTGLKVTDL</sequence>
<keyword evidence="2" id="KW-1185">Reference proteome</keyword>
<comment type="caution">
    <text evidence="1">The sequence shown here is derived from an EMBL/GenBank/DDBJ whole genome shotgun (WGS) entry which is preliminary data.</text>
</comment>
<dbReference type="AlphaFoldDB" id="A0AA39I2G7"/>
<name>A0AA39I2G7_9BILA</name>
<organism evidence="1 2">
    <name type="scientific">Steinernema hermaphroditum</name>
    <dbReference type="NCBI Taxonomy" id="289476"/>
    <lineage>
        <taxon>Eukaryota</taxon>
        <taxon>Metazoa</taxon>
        <taxon>Ecdysozoa</taxon>
        <taxon>Nematoda</taxon>
        <taxon>Chromadorea</taxon>
        <taxon>Rhabditida</taxon>
        <taxon>Tylenchina</taxon>
        <taxon>Panagrolaimomorpha</taxon>
        <taxon>Strongyloidoidea</taxon>
        <taxon>Steinernematidae</taxon>
        <taxon>Steinernema</taxon>
    </lineage>
</organism>
<reference evidence="1" key="1">
    <citation type="submission" date="2023-06" db="EMBL/GenBank/DDBJ databases">
        <title>Genomic analysis of the entomopathogenic nematode Steinernema hermaphroditum.</title>
        <authorList>
            <person name="Schwarz E.M."/>
            <person name="Heppert J.K."/>
            <person name="Baniya A."/>
            <person name="Schwartz H.T."/>
            <person name="Tan C.-H."/>
            <person name="Antoshechkin I."/>
            <person name="Sternberg P.W."/>
            <person name="Goodrich-Blair H."/>
            <person name="Dillman A.R."/>
        </authorList>
    </citation>
    <scope>NUCLEOTIDE SEQUENCE</scope>
    <source>
        <strain evidence="1">PS9179</strain>
        <tissue evidence="1">Whole animal</tissue>
    </source>
</reference>
<dbReference type="Proteomes" id="UP001175271">
    <property type="component" value="Unassembled WGS sequence"/>
</dbReference>
<proteinExistence type="predicted"/>